<keyword evidence="3" id="KW-0227">DNA damage</keyword>
<comment type="subcellular location">
    <subcellularLocation>
        <location evidence="1">Nucleus</location>
    </subcellularLocation>
</comment>
<dbReference type="GO" id="GO:0045944">
    <property type="term" value="P:positive regulation of transcription by RNA polymerase II"/>
    <property type="evidence" value="ECO:0007669"/>
    <property type="project" value="TreeGrafter"/>
</dbReference>
<dbReference type="PANTHER" id="PTHR13763">
    <property type="entry name" value="BREAST CANCER TYPE 1 SUSCEPTIBILITY PROTEIN BRCA1"/>
    <property type="match status" value="1"/>
</dbReference>
<evidence type="ECO:0000256" key="1">
    <source>
        <dbReference type="ARBA" id="ARBA00004123"/>
    </source>
</evidence>
<feature type="region of interest" description="Disordered" evidence="6">
    <location>
        <begin position="812"/>
        <end position="865"/>
    </location>
</feature>
<keyword evidence="5" id="KW-0539">Nucleus</keyword>
<organism evidence="8 9">
    <name type="scientific">Trichomalopsis sarcophagae</name>
    <dbReference type="NCBI Taxonomy" id="543379"/>
    <lineage>
        <taxon>Eukaryota</taxon>
        <taxon>Metazoa</taxon>
        <taxon>Ecdysozoa</taxon>
        <taxon>Arthropoda</taxon>
        <taxon>Hexapoda</taxon>
        <taxon>Insecta</taxon>
        <taxon>Pterygota</taxon>
        <taxon>Neoptera</taxon>
        <taxon>Endopterygota</taxon>
        <taxon>Hymenoptera</taxon>
        <taxon>Apocrita</taxon>
        <taxon>Proctotrupomorpha</taxon>
        <taxon>Chalcidoidea</taxon>
        <taxon>Pteromalidae</taxon>
        <taxon>Pteromalinae</taxon>
        <taxon>Trichomalopsis</taxon>
    </lineage>
</organism>
<evidence type="ECO:0000313" key="9">
    <source>
        <dbReference type="Proteomes" id="UP000215335"/>
    </source>
</evidence>
<feature type="compositionally biased region" description="Polar residues" evidence="6">
    <location>
        <begin position="414"/>
        <end position="423"/>
    </location>
</feature>
<feature type="region of interest" description="Disordered" evidence="6">
    <location>
        <begin position="278"/>
        <end position="297"/>
    </location>
</feature>
<evidence type="ECO:0000256" key="2">
    <source>
        <dbReference type="ARBA" id="ARBA00022737"/>
    </source>
</evidence>
<feature type="compositionally biased region" description="Basic and acidic residues" evidence="6">
    <location>
        <begin position="640"/>
        <end position="653"/>
    </location>
</feature>
<feature type="compositionally biased region" description="Basic and acidic residues" evidence="6">
    <location>
        <begin position="613"/>
        <end position="628"/>
    </location>
</feature>
<feature type="region of interest" description="Disordered" evidence="6">
    <location>
        <begin position="305"/>
        <end position="474"/>
    </location>
</feature>
<feature type="compositionally biased region" description="Polar residues" evidence="6">
    <location>
        <begin position="967"/>
        <end position="989"/>
    </location>
</feature>
<feature type="compositionally biased region" description="Acidic residues" evidence="6">
    <location>
        <begin position="837"/>
        <end position="848"/>
    </location>
</feature>
<feature type="region of interest" description="Disordered" evidence="6">
    <location>
        <begin position="911"/>
        <end position="953"/>
    </location>
</feature>
<feature type="region of interest" description="Disordered" evidence="6">
    <location>
        <begin position="15"/>
        <end position="74"/>
    </location>
</feature>
<feature type="compositionally biased region" description="Polar residues" evidence="6">
    <location>
        <begin position="913"/>
        <end position="932"/>
    </location>
</feature>
<accession>A0A232EHV0</accession>
<dbReference type="Gene3D" id="3.40.50.10190">
    <property type="entry name" value="BRCT domain"/>
    <property type="match status" value="2"/>
</dbReference>
<keyword evidence="2" id="KW-0677">Repeat</keyword>
<evidence type="ECO:0000256" key="6">
    <source>
        <dbReference type="SAM" id="MobiDB-lite"/>
    </source>
</evidence>
<evidence type="ECO:0000256" key="4">
    <source>
        <dbReference type="ARBA" id="ARBA00023204"/>
    </source>
</evidence>
<dbReference type="GO" id="GO:0000724">
    <property type="term" value="P:double-strand break repair via homologous recombination"/>
    <property type="evidence" value="ECO:0007669"/>
    <property type="project" value="TreeGrafter"/>
</dbReference>
<dbReference type="PANTHER" id="PTHR13763:SF0">
    <property type="entry name" value="BREAST CANCER TYPE 1 SUSCEPTIBILITY PROTEIN"/>
    <property type="match status" value="1"/>
</dbReference>
<feature type="compositionally biased region" description="Polar residues" evidence="6">
    <location>
        <begin position="61"/>
        <end position="74"/>
    </location>
</feature>
<feature type="compositionally biased region" description="Low complexity" evidence="6">
    <location>
        <begin position="764"/>
        <end position="777"/>
    </location>
</feature>
<feature type="compositionally biased region" description="Polar residues" evidence="6">
    <location>
        <begin position="629"/>
        <end position="639"/>
    </location>
</feature>
<dbReference type="GO" id="GO:0070531">
    <property type="term" value="C:BRCA1-A complex"/>
    <property type="evidence" value="ECO:0007669"/>
    <property type="project" value="TreeGrafter"/>
</dbReference>
<feature type="compositionally biased region" description="Basic and acidic residues" evidence="6">
    <location>
        <begin position="44"/>
        <end position="55"/>
    </location>
</feature>
<feature type="region of interest" description="Disordered" evidence="6">
    <location>
        <begin position="712"/>
        <end position="796"/>
    </location>
</feature>
<feature type="domain" description="BRCT" evidence="7">
    <location>
        <begin position="1181"/>
        <end position="1253"/>
    </location>
</feature>
<feature type="region of interest" description="Disordered" evidence="6">
    <location>
        <begin position="607"/>
        <end position="653"/>
    </location>
</feature>
<dbReference type="STRING" id="543379.A0A232EHV0"/>
<feature type="compositionally biased region" description="Basic and acidic residues" evidence="6">
    <location>
        <begin position="1007"/>
        <end position="1016"/>
    </location>
</feature>
<keyword evidence="9" id="KW-1185">Reference proteome</keyword>
<feature type="region of interest" description="Disordered" evidence="6">
    <location>
        <begin position="967"/>
        <end position="1016"/>
    </location>
</feature>
<comment type="caution">
    <text evidence="8">The sequence shown here is derived from an EMBL/GenBank/DDBJ whole genome shotgun (WGS) entry which is preliminary data.</text>
</comment>
<name>A0A232EHV0_9HYME</name>
<reference evidence="8 9" key="1">
    <citation type="journal article" date="2017" name="Curr. Biol.">
        <title>The Evolution of Venom by Co-option of Single-Copy Genes.</title>
        <authorList>
            <person name="Martinson E.O."/>
            <person name="Mrinalini"/>
            <person name="Kelkar Y.D."/>
            <person name="Chang C.H."/>
            <person name="Werren J.H."/>
        </authorList>
    </citation>
    <scope>NUCLEOTIDE SEQUENCE [LARGE SCALE GENOMIC DNA]</scope>
    <source>
        <strain evidence="8 9">Alberta</strain>
        <tissue evidence="8">Whole body</tissue>
    </source>
</reference>
<evidence type="ECO:0000313" key="8">
    <source>
        <dbReference type="EMBL" id="OXU17950.1"/>
    </source>
</evidence>
<feature type="compositionally biased region" description="Basic and acidic residues" evidence="6">
    <location>
        <begin position="754"/>
        <end position="763"/>
    </location>
</feature>
<dbReference type="InterPro" id="IPR031099">
    <property type="entry name" value="BRCA1-associated"/>
</dbReference>
<feature type="compositionally biased region" description="Low complexity" evidence="6">
    <location>
        <begin position="336"/>
        <end position="347"/>
    </location>
</feature>
<dbReference type="Pfam" id="PF00533">
    <property type="entry name" value="BRCT"/>
    <property type="match status" value="1"/>
</dbReference>
<feature type="compositionally biased region" description="Basic and acidic residues" evidence="6">
    <location>
        <begin position="715"/>
        <end position="740"/>
    </location>
</feature>
<evidence type="ECO:0000256" key="3">
    <source>
        <dbReference type="ARBA" id="ARBA00022763"/>
    </source>
</evidence>
<keyword evidence="4" id="KW-0234">DNA repair</keyword>
<feature type="domain" description="BRCT" evidence="7">
    <location>
        <begin position="1271"/>
        <end position="1368"/>
    </location>
</feature>
<dbReference type="OrthoDB" id="6105938at2759"/>
<dbReference type="GO" id="GO:0004842">
    <property type="term" value="F:ubiquitin-protein transferase activity"/>
    <property type="evidence" value="ECO:0007669"/>
    <property type="project" value="TreeGrafter"/>
</dbReference>
<proteinExistence type="predicted"/>
<sequence length="1400" mass="157403">MKNFQFTVLEPCHTAKNSKESVPPIPKPSTFRVEEASTSSRGSDNTKIRASDKGRAVLQKKSFTPKTRTTRRTSNTLHKYLSAKTIGTPDDEKVESQDKVESWLQFIEPADADNEVIDEINRDIIEDTDNEAIFNPEDSPLSEHKHVNQSSTNKSCFTETKQSCEKPLPHTYPSISKGITKYKETEMRIQEAEIMAKKKKLNQALTDKAILKTPSSVPAASHSDAHDWRRVKRVGKEMQVKTFKSLNVSKEKSSSSIVLDDTVPCNLKTPERSRNVFDLSNPEIIPKAKGSSPSQINTNHRLQENELPGGESLNLESKSNPIDSLNSPPKRKLSLKMKSSDSTSSKSTRSHASTPDKIHLNKTESPTKITTDRPKSRLSLRLQTSKPAEHKLGLKKSSNENQNPTRSNEHKLSLNKSPNKNQTPIISSEQKSSQKKSPNKNQDTTKINEHKLSLKKSSNKNQNPISTLSTDKSKSARLPNSKIVLFKKLGKICKKPKYIPFKKLGRLCPRVTVGKVKVISNQNVNVDISCIKVKRKVKETSNEVKMVLPEEDSQLKFFTVEASPCAQQVSRKTFDGKSAVHESAANETHQTIMTMEIDESLPSVTIITSQRKQTKDNKSVGRDDEHSETTNSEPPTSNCKKPEEGIRSNVNERKFDDISSKTCEKVDEDILTTNIDGKSSKKCKNFESSNHENLQTNLKIVEVLHDAISINSNESESRHTRKQADCENIDLNRKNKHPEVESETSDSSLMYVPKQKEKFDENKSVFSSRSSSPLRTSPLKKKRTHSESSNDDDDDLVTSIIGKWTNAKPVIKKPKVIENNQKSFKKSKNKSNQLENSDSDDNEQTLVEDESKQPEFVMPQRDPPIDDIISKVKSFKELKEDNYSVNKLTGLPISLQSADLFESNDSRLRVEANKQSNEITSDNSSVSTWNPNKESDKENVDQSFEAEEPRSETTVVDLLQFDGKKSNGSICSNSSNKENNACNKVNADNSKIKDQVNKVESSPNEKSIADKSHDSPLDLYHVPDSLMNITQEQLILKMIEKELMGADVSTVNNENRDSCESNKFATPRRKVANSRAGNNDDDFDSESIDATPVAKKRRIFRQCQSKSSADAGINSSEIFSPEKSLQLIAAVTPMRNRTSYPLCHSTPMMINTPSPEKQSRPQRKPMTLICSGLSPSNIKIVQNFANKFNATFLVTFTEDVTHVIVATDPETKLGQKTLKYIQGIAFKKHVISFQWILDCLDENAILDEDDEKYDVLDPEICECGARRSRNRVQDLFENFAFYCLEPFSSISLADLKSLLVYNGASVTSTVKELSLRKDKYRVIILESEELCPKKLAALKKVECVMVSFEWVVDSISQYQIVSLFTYLHETSPEEAIAVGLPPSYLTEEVVEEEEEDEEEE</sequence>
<dbReference type="GO" id="GO:0031436">
    <property type="term" value="C:BRCA1-BARD1 complex"/>
    <property type="evidence" value="ECO:0007669"/>
    <property type="project" value="TreeGrafter"/>
</dbReference>
<dbReference type="SMART" id="SM00292">
    <property type="entry name" value="BRCT"/>
    <property type="match status" value="2"/>
</dbReference>
<dbReference type="InterPro" id="IPR036420">
    <property type="entry name" value="BRCT_dom_sf"/>
</dbReference>
<feature type="compositionally biased region" description="Polar residues" evidence="6">
    <location>
        <begin position="314"/>
        <end position="326"/>
    </location>
</feature>
<evidence type="ECO:0000256" key="5">
    <source>
        <dbReference type="ARBA" id="ARBA00023242"/>
    </source>
</evidence>
<protein>
    <recommendedName>
        <fullName evidence="7">BRCT domain-containing protein</fullName>
    </recommendedName>
</protein>
<gene>
    <name evidence="8" type="ORF">TSAR_012801</name>
</gene>
<dbReference type="Proteomes" id="UP000215335">
    <property type="component" value="Unassembled WGS sequence"/>
</dbReference>
<dbReference type="SUPFAM" id="SSF52113">
    <property type="entry name" value="BRCT domain"/>
    <property type="match status" value="2"/>
</dbReference>
<feature type="region of interest" description="Disordered" evidence="6">
    <location>
        <begin position="1068"/>
        <end position="1087"/>
    </location>
</feature>
<evidence type="ECO:0000259" key="7">
    <source>
        <dbReference type="PROSITE" id="PS50172"/>
    </source>
</evidence>
<dbReference type="PROSITE" id="PS50172">
    <property type="entry name" value="BRCT"/>
    <property type="match status" value="2"/>
</dbReference>
<dbReference type="InterPro" id="IPR001357">
    <property type="entry name" value="BRCT_dom"/>
</dbReference>
<dbReference type="EMBL" id="NNAY01004397">
    <property type="protein sequence ID" value="OXU17950.1"/>
    <property type="molecule type" value="Genomic_DNA"/>
</dbReference>